<dbReference type="EMBL" id="JAJJMB010005286">
    <property type="protein sequence ID" value="KAI3939892.1"/>
    <property type="molecule type" value="Genomic_DNA"/>
</dbReference>
<feature type="non-terminal residue" evidence="1">
    <location>
        <position position="1"/>
    </location>
</feature>
<proteinExistence type="predicted"/>
<comment type="caution">
    <text evidence="1">The sequence shown here is derived from an EMBL/GenBank/DDBJ whole genome shotgun (WGS) entry which is preliminary data.</text>
</comment>
<evidence type="ECO:0000313" key="2">
    <source>
        <dbReference type="Proteomes" id="UP001202328"/>
    </source>
</evidence>
<accession>A0AAD4XPD3</accession>
<reference evidence="1" key="1">
    <citation type="submission" date="2022-04" db="EMBL/GenBank/DDBJ databases">
        <title>A functionally conserved STORR gene fusion in Papaver species that diverged 16.8 million years ago.</title>
        <authorList>
            <person name="Catania T."/>
        </authorList>
    </citation>
    <scope>NUCLEOTIDE SEQUENCE</scope>
    <source>
        <strain evidence="1">S-188037</strain>
    </source>
</reference>
<evidence type="ECO:0000313" key="1">
    <source>
        <dbReference type="EMBL" id="KAI3939892.1"/>
    </source>
</evidence>
<protein>
    <submittedName>
        <fullName evidence="1">Uncharacterized protein</fullName>
    </submittedName>
</protein>
<name>A0AAD4XPD3_9MAGN</name>
<dbReference type="AlphaFoldDB" id="A0AAD4XPD3"/>
<keyword evidence="2" id="KW-1185">Reference proteome</keyword>
<organism evidence="1 2">
    <name type="scientific">Papaver atlanticum</name>
    <dbReference type="NCBI Taxonomy" id="357466"/>
    <lineage>
        <taxon>Eukaryota</taxon>
        <taxon>Viridiplantae</taxon>
        <taxon>Streptophyta</taxon>
        <taxon>Embryophyta</taxon>
        <taxon>Tracheophyta</taxon>
        <taxon>Spermatophyta</taxon>
        <taxon>Magnoliopsida</taxon>
        <taxon>Ranunculales</taxon>
        <taxon>Papaveraceae</taxon>
        <taxon>Papaveroideae</taxon>
        <taxon>Papaver</taxon>
    </lineage>
</organism>
<dbReference type="Proteomes" id="UP001202328">
    <property type="component" value="Unassembled WGS sequence"/>
</dbReference>
<sequence>SNLLREEENDILKRRVAELEAQAQYCHQTETMKICDTEMCRKGSDLQQYLVRIDSDAGRVCCRQEK</sequence>
<gene>
    <name evidence="1" type="ORF">MKW98_029668</name>
</gene>